<accession>A0A1Q5TAT8</accession>
<dbReference type="AlphaFoldDB" id="A0A1Q5TAT8"/>
<keyword evidence="3" id="KW-1185">Reference proteome</keyword>
<reference evidence="2 3" key="1">
    <citation type="submission" date="2016-10" db="EMBL/GenBank/DDBJ databases">
        <title>Genome sequence of the ascomycete fungus Penicillium subrubescens.</title>
        <authorList>
            <person name="De Vries R.P."/>
            <person name="Peng M."/>
            <person name="Dilokpimol A."/>
            <person name="Hilden K."/>
            <person name="Makela M.R."/>
            <person name="Grigoriev I."/>
            <person name="Riley R."/>
            <person name="Granchi Z."/>
        </authorList>
    </citation>
    <scope>NUCLEOTIDE SEQUENCE [LARGE SCALE GENOMIC DNA]</scope>
    <source>
        <strain evidence="2 3">CBS 132785</strain>
    </source>
</reference>
<comment type="caution">
    <text evidence="2">The sequence shown here is derived from an EMBL/GenBank/DDBJ whole genome shotgun (WGS) entry which is preliminary data.</text>
</comment>
<dbReference type="Proteomes" id="UP000186955">
    <property type="component" value="Unassembled WGS sequence"/>
</dbReference>
<evidence type="ECO:0000313" key="3">
    <source>
        <dbReference type="Proteomes" id="UP000186955"/>
    </source>
</evidence>
<feature type="chain" id="PRO_5012953993" description="Ecp2 effector protein domain-containing protein" evidence="1">
    <location>
        <begin position="19"/>
        <end position="139"/>
    </location>
</feature>
<evidence type="ECO:0000313" key="2">
    <source>
        <dbReference type="EMBL" id="OKO97313.1"/>
    </source>
</evidence>
<dbReference type="EMBL" id="MNBE01000695">
    <property type="protein sequence ID" value="OKO97313.1"/>
    <property type="molecule type" value="Genomic_DNA"/>
</dbReference>
<feature type="signal peptide" evidence="1">
    <location>
        <begin position="1"/>
        <end position="18"/>
    </location>
</feature>
<sequence length="139" mass="15276">MRFLGAWLVGVYAMAVAAVPHVPREILAYRAWDLRLLSTAIPTCNPNDSNIDVSIYHRSGRYDTTCQALEADYNATNVKSLSYKSPSEDDWHDLCMFSTADCSGGKSALLGSITDGWEVCYPYNGFRGWSVVAHGTACV</sequence>
<evidence type="ECO:0000256" key="1">
    <source>
        <dbReference type="SAM" id="SignalP"/>
    </source>
</evidence>
<keyword evidence="1" id="KW-0732">Signal</keyword>
<gene>
    <name evidence="2" type="ORF">PENSUB_10107</name>
</gene>
<proteinExistence type="predicted"/>
<dbReference type="OrthoDB" id="4338083at2759"/>
<protein>
    <recommendedName>
        <fullName evidence="4">Ecp2 effector protein domain-containing protein</fullName>
    </recommendedName>
</protein>
<organism evidence="2 3">
    <name type="scientific">Penicillium subrubescens</name>
    <dbReference type="NCBI Taxonomy" id="1316194"/>
    <lineage>
        <taxon>Eukaryota</taxon>
        <taxon>Fungi</taxon>
        <taxon>Dikarya</taxon>
        <taxon>Ascomycota</taxon>
        <taxon>Pezizomycotina</taxon>
        <taxon>Eurotiomycetes</taxon>
        <taxon>Eurotiomycetidae</taxon>
        <taxon>Eurotiales</taxon>
        <taxon>Aspergillaceae</taxon>
        <taxon>Penicillium</taxon>
    </lineage>
</organism>
<name>A0A1Q5TAT8_9EURO</name>
<evidence type="ECO:0008006" key="4">
    <source>
        <dbReference type="Google" id="ProtNLM"/>
    </source>
</evidence>